<evidence type="ECO:0000313" key="4">
    <source>
        <dbReference type="Proteomes" id="UP001221142"/>
    </source>
</evidence>
<dbReference type="Pfam" id="PF22803">
    <property type="entry name" value="GBD_Y3"/>
    <property type="match status" value="1"/>
</dbReference>
<reference evidence="3" key="1">
    <citation type="submission" date="2023-03" db="EMBL/GenBank/DDBJ databases">
        <title>Massive genome expansion in bonnet fungi (Mycena s.s.) driven by repeated elements and novel gene families across ecological guilds.</title>
        <authorList>
            <consortium name="Lawrence Berkeley National Laboratory"/>
            <person name="Harder C.B."/>
            <person name="Miyauchi S."/>
            <person name="Viragh M."/>
            <person name="Kuo A."/>
            <person name="Thoen E."/>
            <person name="Andreopoulos B."/>
            <person name="Lu D."/>
            <person name="Skrede I."/>
            <person name="Drula E."/>
            <person name="Henrissat B."/>
            <person name="Morin E."/>
            <person name="Kohler A."/>
            <person name="Barry K."/>
            <person name="LaButti K."/>
            <person name="Morin E."/>
            <person name="Salamov A."/>
            <person name="Lipzen A."/>
            <person name="Mereny Z."/>
            <person name="Hegedus B."/>
            <person name="Baldrian P."/>
            <person name="Stursova M."/>
            <person name="Weitz H."/>
            <person name="Taylor A."/>
            <person name="Grigoriev I.V."/>
            <person name="Nagy L.G."/>
            <person name="Martin F."/>
            <person name="Kauserud H."/>
        </authorList>
    </citation>
    <scope>NUCLEOTIDE SEQUENCE</scope>
    <source>
        <strain evidence="3">9284</strain>
    </source>
</reference>
<organism evidence="3 4">
    <name type="scientific">Roridomyces roridus</name>
    <dbReference type="NCBI Taxonomy" id="1738132"/>
    <lineage>
        <taxon>Eukaryota</taxon>
        <taxon>Fungi</taxon>
        <taxon>Dikarya</taxon>
        <taxon>Basidiomycota</taxon>
        <taxon>Agaricomycotina</taxon>
        <taxon>Agaricomycetes</taxon>
        <taxon>Agaricomycetidae</taxon>
        <taxon>Agaricales</taxon>
        <taxon>Marasmiineae</taxon>
        <taxon>Mycenaceae</taxon>
        <taxon>Roridomyces</taxon>
    </lineage>
</organism>
<feature type="domain" description="Glycan binding protein Y3-like" evidence="2">
    <location>
        <begin position="68"/>
        <end position="144"/>
    </location>
</feature>
<dbReference type="EMBL" id="JARKIF010000024">
    <property type="protein sequence ID" value="KAJ7615422.1"/>
    <property type="molecule type" value="Genomic_DNA"/>
</dbReference>
<name>A0AAD7BA73_9AGAR</name>
<evidence type="ECO:0000313" key="3">
    <source>
        <dbReference type="EMBL" id="KAJ7615422.1"/>
    </source>
</evidence>
<gene>
    <name evidence="3" type="ORF">FB45DRAFT_1008354</name>
</gene>
<keyword evidence="4" id="KW-1185">Reference proteome</keyword>
<dbReference type="Proteomes" id="UP001221142">
    <property type="component" value="Unassembled WGS sequence"/>
</dbReference>
<comment type="caution">
    <text evidence="3">The sequence shown here is derived from an EMBL/GenBank/DDBJ whole genome shotgun (WGS) entry which is preliminary data.</text>
</comment>
<feature type="chain" id="PRO_5042249848" description="Glycan binding protein Y3-like domain-containing protein" evidence="1">
    <location>
        <begin position="22"/>
        <end position="150"/>
    </location>
</feature>
<evidence type="ECO:0000259" key="2">
    <source>
        <dbReference type="Pfam" id="PF22803"/>
    </source>
</evidence>
<sequence length="150" mass="15379">MLYKPLIAAAIALAAVQTAVAQITTVCNPAGTEASCTQFIATFCNFASGVVVCIISRPRESPKLNALKQIDPADTLTRCFTLDAAANLKCDFTALNTHTTSTGISGTNCQNVLAQVNTTCPLGGFGQVTGAAFQFYGDPNTGACGPPAGN</sequence>
<keyword evidence="1" id="KW-0732">Signal</keyword>
<dbReference type="AlphaFoldDB" id="A0AAD7BA73"/>
<feature type="signal peptide" evidence="1">
    <location>
        <begin position="1"/>
        <end position="21"/>
    </location>
</feature>
<protein>
    <recommendedName>
        <fullName evidence="2">Glycan binding protein Y3-like domain-containing protein</fullName>
    </recommendedName>
</protein>
<evidence type="ECO:0000256" key="1">
    <source>
        <dbReference type="SAM" id="SignalP"/>
    </source>
</evidence>
<accession>A0AAD7BA73</accession>
<proteinExistence type="predicted"/>
<dbReference type="InterPro" id="IPR054443">
    <property type="entry name" value="Y3-like_dom"/>
</dbReference>